<dbReference type="SUPFAM" id="SSF55874">
    <property type="entry name" value="ATPase domain of HSP90 chaperone/DNA topoisomerase II/histidine kinase"/>
    <property type="match status" value="1"/>
</dbReference>
<dbReference type="PANTHER" id="PTHR43711:SF1">
    <property type="entry name" value="HISTIDINE KINASE 1"/>
    <property type="match status" value="1"/>
</dbReference>
<keyword evidence="7" id="KW-0067">ATP-binding</keyword>
<dbReference type="InterPro" id="IPR036890">
    <property type="entry name" value="HATPase_C_sf"/>
</dbReference>
<dbReference type="AlphaFoldDB" id="A0A8U0IED4"/>
<organism evidence="7 8">
    <name type="scientific">Halorussus gelatinilyticus</name>
    <dbReference type="NCBI Taxonomy" id="2937524"/>
    <lineage>
        <taxon>Archaea</taxon>
        <taxon>Methanobacteriati</taxon>
        <taxon>Methanobacteriota</taxon>
        <taxon>Stenosarchaea group</taxon>
        <taxon>Halobacteria</taxon>
        <taxon>Halobacteriales</taxon>
        <taxon>Haladaptataceae</taxon>
        <taxon>Halorussus</taxon>
    </lineage>
</organism>
<dbReference type="SUPFAM" id="SSF55785">
    <property type="entry name" value="PYP-like sensor domain (PAS domain)"/>
    <property type="match status" value="1"/>
</dbReference>
<feature type="domain" description="Histidine kinase" evidence="6">
    <location>
        <begin position="341"/>
        <end position="531"/>
    </location>
</feature>
<dbReference type="GO" id="GO:0005524">
    <property type="term" value="F:ATP binding"/>
    <property type="evidence" value="ECO:0007669"/>
    <property type="project" value="UniProtKB-KW"/>
</dbReference>
<dbReference type="Gene3D" id="1.10.287.130">
    <property type="match status" value="1"/>
</dbReference>
<dbReference type="GO" id="GO:0000155">
    <property type="term" value="F:phosphorelay sensor kinase activity"/>
    <property type="evidence" value="ECO:0007669"/>
    <property type="project" value="InterPro"/>
</dbReference>
<dbReference type="InterPro" id="IPR050736">
    <property type="entry name" value="Sensor_HK_Regulatory"/>
</dbReference>
<dbReference type="KEGG" id="haxz:M0R88_12960"/>
<dbReference type="Proteomes" id="UP000830434">
    <property type="component" value="Chromosome"/>
</dbReference>
<evidence type="ECO:0000256" key="2">
    <source>
        <dbReference type="ARBA" id="ARBA00012438"/>
    </source>
</evidence>
<dbReference type="SMART" id="SM00387">
    <property type="entry name" value="HATPase_c"/>
    <property type="match status" value="1"/>
</dbReference>
<dbReference type="Pfam" id="PF13185">
    <property type="entry name" value="GAF_2"/>
    <property type="match status" value="1"/>
</dbReference>
<keyword evidence="7" id="KW-0547">Nucleotide-binding</keyword>
<keyword evidence="3" id="KW-0808">Transferase</keyword>
<dbReference type="PANTHER" id="PTHR43711">
    <property type="entry name" value="TWO-COMPONENT HISTIDINE KINASE"/>
    <property type="match status" value="1"/>
</dbReference>
<dbReference type="Gene3D" id="3.30.450.40">
    <property type="match status" value="1"/>
</dbReference>
<dbReference type="InterPro" id="IPR029016">
    <property type="entry name" value="GAF-like_dom_sf"/>
</dbReference>
<evidence type="ECO:0000259" key="6">
    <source>
        <dbReference type="PROSITE" id="PS50109"/>
    </source>
</evidence>
<dbReference type="CDD" id="cd00075">
    <property type="entry name" value="HATPase"/>
    <property type="match status" value="1"/>
</dbReference>
<keyword evidence="8" id="KW-1185">Reference proteome</keyword>
<dbReference type="EC" id="2.7.13.3" evidence="2"/>
<evidence type="ECO:0000256" key="3">
    <source>
        <dbReference type="ARBA" id="ARBA00022679"/>
    </source>
</evidence>
<dbReference type="Pfam" id="PF02518">
    <property type="entry name" value="HATPase_c"/>
    <property type="match status" value="1"/>
</dbReference>
<reference evidence="7" key="1">
    <citation type="submission" date="2022-04" db="EMBL/GenBank/DDBJ databases">
        <title>Diverse halophilic archaea isolated from saline environments.</title>
        <authorList>
            <person name="Cui H.-L."/>
        </authorList>
    </citation>
    <scope>NUCLEOTIDE SEQUENCE</scope>
    <source>
        <strain evidence="7">XZYJT40</strain>
    </source>
</reference>
<dbReference type="SMART" id="SM00388">
    <property type="entry name" value="HisKA"/>
    <property type="match status" value="1"/>
</dbReference>
<evidence type="ECO:0000256" key="4">
    <source>
        <dbReference type="ARBA" id="ARBA00022777"/>
    </source>
</evidence>
<dbReference type="Pfam" id="PF13188">
    <property type="entry name" value="PAS_8"/>
    <property type="match status" value="1"/>
</dbReference>
<dbReference type="EMBL" id="CP096658">
    <property type="protein sequence ID" value="UPV99429.1"/>
    <property type="molecule type" value="Genomic_DNA"/>
</dbReference>
<dbReference type="SUPFAM" id="SSF55781">
    <property type="entry name" value="GAF domain-like"/>
    <property type="match status" value="1"/>
</dbReference>
<keyword evidence="5" id="KW-0902">Two-component regulatory system</keyword>
<dbReference type="InterPro" id="IPR000014">
    <property type="entry name" value="PAS"/>
</dbReference>
<gene>
    <name evidence="7" type="ORF">M0R88_12960</name>
</gene>
<sequence length="540" mass="60264">MWWSPQYDREADAELTSADDQTQPSRQWLLKNHRQLAQLVTRIQITDDLDDLLRLITEEARELVGAHQSVTSRTINLDWEQAINAVSLSEKYADYRDYDTEPDGSGIYSVVCERNEPMRLTQSELESHPAWNDFGDEGDEHPPMRGWLAVPIVGSEGQNMGLIQVSDKYRGEFTQADEAILVQLANVASAAIENARLYDELRESEERYRTLFDSMTEGYCVFEKVETAPGEPGNFRYVEANPAFNEHTGLDDVVGETIRDRAPSEPSEWLDILEDVARTGEEVTFQREFGANSRVLQCQAFPIAGPSSGQIGMTVRNITERVEHERKLQASNQRLESFASMLAHELRNPVTIGQIYGQQLPEESDSEAVRYVTEAFDRIEDMIDVMLVLTQGRNAIGETEPFSLAAVAREAWDEADAPDATLQVDLDARVETDETYLRHLFQNLFENAVEHGGSDVAVRVGEAEDGFFVADDGIGIPASDREDVFKAGVTTTADEGGTGLGLAFVRELATVYDWSYRVTESAGGGARFEFSNVDFLGPSS</sequence>
<dbReference type="InterPro" id="IPR003018">
    <property type="entry name" value="GAF"/>
</dbReference>
<evidence type="ECO:0000256" key="1">
    <source>
        <dbReference type="ARBA" id="ARBA00000085"/>
    </source>
</evidence>
<dbReference type="CDD" id="cd00082">
    <property type="entry name" value="HisKA"/>
    <property type="match status" value="1"/>
</dbReference>
<dbReference type="InterPro" id="IPR003594">
    <property type="entry name" value="HATPase_dom"/>
</dbReference>
<evidence type="ECO:0000313" key="8">
    <source>
        <dbReference type="Proteomes" id="UP000830434"/>
    </source>
</evidence>
<comment type="catalytic activity">
    <reaction evidence="1">
        <text>ATP + protein L-histidine = ADP + protein N-phospho-L-histidine.</text>
        <dbReference type="EC" id="2.7.13.3"/>
    </reaction>
</comment>
<dbReference type="InterPro" id="IPR005467">
    <property type="entry name" value="His_kinase_dom"/>
</dbReference>
<dbReference type="Pfam" id="PF00512">
    <property type="entry name" value="HisKA"/>
    <property type="match status" value="1"/>
</dbReference>
<name>A0A8U0IED4_9EURY</name>
<dbReference type="InterPro" id="IPR036097">
    <property type="entry name" value="HisK_dim/P_sf"/>
</dbReference>
<dbReference type="RefSeq" id="WP_248653922.1">
    <property type="nucleotide sequence ID" value="NZ_CP096658.1"/>
</dbReference>
<accession>A0A8U0IED4</accession>
<protein>
    <recommendedName>
        <fullName evidence="2">histidine kinase</fullName>
        <ecNumber evidence="2">2.7.13.3</ecNumber>
    </recommendedName>
</protein>
<dbReference type="InterPro" id="IPR035965">
    <property type="entry name" value="PAS-like_dom_sf"/>
</dbReference>
<proteinExistence type="predicted"/>
<dbReference type="PROSITE" id="PS50109">
    <property type="entry name" value="HIS_KIN"/>
    <property type="match status" value="1"/>
</dbReference>
<dbReference type="InterPro" id="IPR003661">
    <property type="entry name" value="HisK_dim/P_dom"/>
</dbReference>
<evidence type="ECO:0000256" key="5">
    <source>
        <dbReference type="ARBA" id="ARBA00023012"/>
    </source>
</evidence>
<dbReference type="SUPFAM" id="SSF47384">
    <property type="entry name" value="Homodimeric domain of signal transducing histidine kinase"/>
    <property type="match status" value="1"/>
</dbReference>
<dbReference type="GeneID" id="72190781"/>
<keyword evidence="4" id="KW-0418">Kinase</keyword>
<dbReference type="NCBIfam" id="TIGR00229">
    <property type="entry name" value="sensory_box"/>
    <property type="match status" value="1"/>
</dbReference>
<dbReference type="Gene3D" id="3.30.450.20">
    <property type="entry name" value="PAS domain"/>
    <property type="match status" value="1"/>
</dbReference>
<dbReference type="Gene3D" id="3.30.565.10">
    <property type="entry name" value="Histidine kinase-like ATPase, C-terminal domain"/>
    <property type="match status" value="1"/>
</dbReference>
<dbReference type="SMART" id="SM00065">
    <property type="entry name" value="GAF"/>
    <property type="match status" value="1"/>
</dbReference>
<evidence type="ECO:0000313" key="7">
    <source>
        <dbReference type="EMBL" id="UPV99429.1"/>
    </source>
</evidence>